<dbReference type="CDD" id="cd12148">
    <property type="entry name" value="fungal_TF_MHR"/>
    <property type="match status" value="1"/>
</dbReference>
<organism evidence="10 11">
    <name type="scientific">Bifiguratus adelaidae</name>
    <dbReference type="NCBI Taxonomy" id="1938954"/>
    <lineage>
        <taxon>Eukaryota</taxon>
        <taxon>Fungi</taxon>
        <taxon>Fungi incertae sedis</taxon>
        <taxon>Mucoromycota</taxon>
        <taxon>Mucoromycotina</taxon>
        <taxon>Endogonomycetes</taxon>
        <taxon>Endogonales</taxon>
        <taxon>Endogonales incertae sedis</taxon>
        <taxon>Bifiguratus</taxon>
    </lineage>
</organism>
<dbReference type="OrthoDB" id="2110361at2759"/>
<comment type="subcellular location">
    <subcellularLocation>
        <location evidence="1">Nucleus</location>
    </subcellularLocation>
</comment>
<dbReference type="SMART" id="SM00066">
    <property type="entry name" value="GAL4"/>
    <property type="match status" value="1"/>
</dbReference>
<dbReference type="SMART" id="SM00906">
    <property type="entry name" value="Fungal_trans"/>
    <property type="match status" value="1"/>
</dbReference>
<keyword evidence="3" id="KW-0862">Zinc</keyword>
<keyword evidence="11" id="KW-1185">Reference proteome</keyword>
<dbReference type="GO" id="GO:0005634">
    <property type="term" value="C:nucleus"/>
    <property type="evidence" value="ECO:0007669"/>
    <property type="project" value="UniProtKB-SubCell"/>
</dbReference>
<evidence type="ECO:0000256" key="3">
    <source>
        <dbReference type="ARBA" id="ARBA00022833"/>
    </source>
</evidence>
<dbReference type="PANTHER" id="PTHR31313:SF81">
    <property type="entry name" value="TY1 ENHANCER ACTIVATOR"/>
    <property type="match status" value="1"/>
</dbReference>
<dbReference type="GO" id="GO:0006351">
    <property type="term" value="P:DNA-templated transcription"/>
    <property type="evidence" value="ECO:0007669"/>
    <property type="project" value="InterPro"/>
</dbReference>
<dbReference type="Pfam" id="PF00172">
    <property type="entry name" value="Zn_clus"/>
    <property type="match status" value="1"/>
</dbReference>
<feature type="region of interest" description="Disordered" evidence="8">
    <location>
        <begin position="874"/>
        <end position="903"/>
    </location>
</feature>
<protein>
    <recommendedName>
        <fullName evidence="9">Zn(2)-C6 fungal-type domain-containing protein</fullName>
    </recommendedName>
</protein>
<keyword evidence="7" id="KW-0539">Nucleus</keyword>
<feature type="region of interest" description="Disordered" evidence="8">
    <location>
        <begin position="418"/>
        <end position="443"/>
    </location>
</feature>
<dbReference type="AlphaFoldDB" id="A0A261XXZ4"/>
<keyword evidence="4" id="KW-0805">Transcription regulation</keyword>
<dbReference type="PROSITE" id="PS50048">
    <property type="entry name" value="ZN2_CY6_FUNGAL_2"/>
    <property type="match status" value="1"/>
</dbReference>
<feature type="compositionally biased region" description="Acidic residues" evidence="8">
    <location>
        <begin position="280"/>
        <end position="291"/>
    </location>
</feature>
<evidence type="ECO:0000256" key="1">
    <source>
        <dbReference type="ARBA" id="ARBA00004123"/>
    </source>
</evidence>
<comment type="caution">
    <text evidence="10">The sequence shown here is derived from an EMBL/GenBank/DDBJ whole genome shotgun (WGS) entry which is preliminary data.</text>
</comment>
<gene>
    <name evidence="10" type="ORF">BZG36_03451</name>
</gene>
<dbReference type="PROSITE" id="PS00463">
    <property type="entry name" value="ZN2_CY6_FUNGAL_1"/>
    <property type="match status" value="1"/>
</dbReference>
<feature type="region of interest" description="Disordered" evidence="8">
    <location>
        <begin position="267"/>
        <end position="336"/>
    </location>
</feature>
<keyword evidence="6" id="KW-0804">Transcription</keyword>
<evidence type="ECO:0000256" key="2">
    <source>
        <dbReference type="ARBA" id="ARBA00022723"/>
    </source>
</evidence>
<name>A0A261XXZ4_9FUNG</name>
<keyword evidence="5" id="KW-0238">DNA-binding</keyword>
<dbReference type="EMBL" id="MVBO01000096">
    <property type="protein sequence ID" value="OZJ03243.1"/>
    <property type="molecule type" value="Genomic_DNA"/>
</dbReference>
<dbReference type="GO" id="GO:0000981">
    <property type="term" value="F:DNA-binding transcription factor activity, RNA polymerase II-specific"/>
    <property type="evidence" value="ECO:0007669"/>
    <property type="project" value="InterPro"/>
</dbReference>
<dbReference type="CDD" id="cd00067">
    <property type="entry name" value="GAL4"/>
    <property type="match status" value="1"/>
</dbReference>
<evidence type="ECO:0000256" key="6">
    <source>
        <dbReference type="ARBA" id="ARBA00023163"/>
    </source>
</evidence>
<dbReference type="PANTHER" id="PTHR31313">
    <property type="entry name" value="TY1 ENHANCER ACTIVATOR"/>
    <property type="match status" value="1"/>
</dbReference>
<sequence>MPPGNKAQLPEVVTTATAVPTFRLKRTRAKRSCDFCRGRKARCDADERLPCTNCTTWNVPCEFSNTSKKRAAPNQYVEALEERCKKMETLLETLTNCNIADLEADQFLPTIPDVAGQQSKRRHSSYRGETSAGDDGTGHGDDSLDDHRQSGETMYRVPQVGSDDDSDSSATGSDSEDGMRTKTEPLDANEERKMDLVDANPMQSLSQSFSKLKVSYFPSIKYMAAMTGLQLIDKDMFKDGDTIPWPGKKDVVIQRLKSRNDELVVVKTESNDLDGTSESSDVENSDGEMSQDLETHKRNFQQAQAARSKHRRSSSIGVSPQTDEREPSIDEGSVSSRRHDVHYAWPPREFCDHLIDLYLTKLHPTMPILNRHSFSRRYHTHHPSPIHPFLLNAIFAVTTLRFITQDIEVPENVSISISRHTGPTTGRHTSPDTSPQAWSPSSPIAAMEDGQKRVISPVTLAKLFYHRAMEGYIRDFGRPKLAIVQGYLVLAMYFEVNGDGDDSRQWFATGAAIRVAQDIGLHKNCSNWKIAKSEIELRKRIWYACYIMDRWMGALMGRPLAILERNFDVDMPEMFETEEFIFDPENPMHPKPATKEDLQPQLFDHFIQMIKLADVMGRIINGLYETKAKTYRLAEQVDTPDPQHLEEVHAIVHMLDRKLTQWKLSLNESLQFEVNGSKAPGNISPFAGSLQVCYYTVLLLLHRPFIAPNYEGAESNAFQALYICTNAATNILEIFQHEGEHEFLCYSESLLIYTLFQSGLVHLHNANGQHAYLNHFGKLNLKRCLAVLERKRFWGMAQRSLDVLKMLIALKDINLDSMPGATLSEMQLVDVERPKPAQKTSSLGGESTKGGSERRVSALTATTKPTIEFVTTNNATRGGRKGSASAKLQRKNSVHRDTKDDGSLYNFTPNLPGASGGIVPVPVSQQPQPPKINLENIRLMDPDSGSLLELGPNIDSRESALNANHALESWSTFQEANVTSQPMEGHVDLQPPLTEEMIHALEEHQLISTAADPLAPNDETNVEFWNVPTSFSWNDWDNYIGHIQGSG</sequence>
<accession>A0A261XXZ4</accession>
<dbReference type="Gene3D" id="4.10.240.10">
    <property type="entry name" value="Zn(2)-C6 fungal-type DNA-binding domain"/>
    <property type="match status" value="1"/>
</dbReference>
<dbReference type="GO" id="GO:0003677">
    <property type="term" value="F:DNA binding"/>
    <property type="evidence" value="ECO:0007669"/>
    <property type="project" value="UniProtKB-KW"/>
</dbReference>
<dbReference type="InterPro" id="IPR051615">
    <property type="entry name" value="Transcr_Regulatory_Elem"/>
</dbReference>
<evidence type="ECO:0000259" key="9">
    <source>
        <dbReference type="PROSITE" id="PS50048"/>
    </source>
</evidence>
<feature type="compositionally biased region" description="Basic and acidic residues" evidence="8">
    <location>
        <begin position="177"/>
        <end position="191"/>
    </location>
</feature>
<evidence type="ECO:0000256" key="4">
    <source>
        <dbReference type="ARBA" id="ARBA00023015"/>
    </source>
</evidence>
<feature type="compositionally biased region" description="Polar residues" evidence="8">
    <location>
        <begin position="418"/>
        <end position="442"/>
    </location>
</feature>
<dbReference type="GO" id="GO:0008270">
    <property type="term" value="F:zinc ion binding"/>
    <property type="evidence" value="ECO:0007669"/>
    <property type="project" value="InterPro"/>
</dbReference>
<feature type="region of interest" description="Disordered" evidence="8">
    <location>
        <begin position="832"/>
        <end position="857"/>
    </location>
</feature>
<evidence type="ECO:0000256" key="7">
    <source>
        <dbReference type="ARBA" id="ARBA00023242"/>
    </source>
</evidence>
<evidence type="ECO:0000256" key="8">
    <source>
        <dbReference type="SAM" id="MobiDB-lite"/>
    </source>
</evidence>
<feature type="compositionally biased region" description="Basic and acidic residues" evidence="8">
    <location>
        <begin position="136"/>
        <end position="150"/>
    </location>
</feature>
<dbReference type="SUPFAM" id="SSF57701">
    <property type="entry name" value="Zn2/Cys6 DNA-binding domain"/>
    <property type="match status" value="1"/>
</dbReference>
<feature type="region of interest" description="Disordered" evidence="8">
    <location>
        <begin position="115"/>
        <end position="191"/>
    </location>
</feature>
<dbReference type="Pfam" id="PF04082">
    <property type="entry name" value="Fungal_trans"/>
    <property type="match status" value="1"/>
</dbReference>
<evidence type="ECO:0000313" key="11">
    <source>
        <dbReference type="Proteomes" id="UP000242875"/>
    </source>
</evidence>
<proteinExistence type="predicted"/>
<dbReference type="Proteomes" id="UP000242875">
    <property type="component" value="Unassembled WGS sequence"/>
</dbReference>
<feature type="domain" description="Zn(2)-C6 fungal-type" evidence="9">
    <location>
        <begin position="32"/>
        <end position="63"/>
    </location>
</feature>
<reference evidence="10 11" key="1">
    <citation type="journal article" date="2017" name="Mycologia">
        <title>Bifiguratus adelaidae, gen. et sp. nov., a new member of Mucoromycotina in endophytic and soil-dwelling habitats.</title>
        <authorList>
            <person name="Torres-Cruz T.J."/>
            <person name="Billingsley Tobias T.L."/>
            <person name="Almatruk M."/>
            <person name="Hesse C."/>
            <person name="Kuske C.R."/>
            <person name="Desiro A."/>
            <person name="Benucci G.M."/>
            <person name="Bonito G."/>
            <person name="Stajich J.E."/>
            <person name="Dunlap C."/>
            <person name="Arnold A.E."/>
            <person name="Porras-Alfaro A."/>
        </authorList>
    </citation>
    <scope>NUCLEOTIDE SEQUENCE [LARGE SCALE GENOMIC DNA]</scope>
    <source>
        <strain evidence="10 11">AZ0501</strain>
    </source>
</reference>
<dbReference type="InterPro" id="IPR001138">
    <property type="entry name" value="Zn2Cys6_DnaBD"/>
</dbReference>
<dbReference type="InterPro" id="IPR007219">
    <property type="entry name" value="XnlR_reg_dom"/>
</dbReference>
<evidence type="ECO:0000256" key="5">
    <source>
        <dbReference type="ARBA" id="ARBA00023125"/>
    </source>
</evidence>
<dbReference type="InterPro" id="IPR036864">
    <property type="entry name" value="Zn2-C6_fun-type_DNA-bd_sf"/>
</dbReference>
<evidence type="ECO:0000313" key="10">
    <source>
        <dbReference type="EMBL" id="OZJ03243.1"/>
    </source>
</evidence>
<keyword evidence="2" id="KW-0479">Metal-binding</keyword>